<name>A0ABD0RMN0_CIRMR</name>
<evidence type="ECO:0000256" key="2">
    <source>
        <dbReference type="ARBA" id="ARBA00022741"/>
    </source>
</evidence>
<dbReference type="Proteomes" id="UP001529510">
    <property type="component" value="Unassembled WGS sequence"/>
</dbReference>
<gene>
    <name evidence="6" type="ORF">M9458_007647</name>
</gene>
<feature type="non-terminal residue" evidence="6">
    <location>
        <position position="265"/>
    </location>
</feature>
<reference evidence="6 7" key="1">
    <citation type="submission" date="2024-05" db="EMBL/GenBank/DDBJ databases">
        <title>Genome sequencing and assembly of Indian major carp, Cirrhinus mrigala (Hamilton, 1822).</title>
        <authorList>
            <person name="Mohindra V."/>
            <person name="Chowdhury L.M."/>
            <person name="Lal K."/>
            <person name="Jena J.K."/>
        </authorList>
    </citation>
    <scope>NUCLEOTIDE SEQUENCE [LARGE SCALE GENOMIC DNA]</scope>
    <source>
        <strain evidence="6">CM1030</strain>
        <tissue evidence="6">Blood</tissue>
    </source>
</reference>
<dbReference type="Gene3D" id="3.40.50.300">
    <property type="entry name" value="P-loop containing nucleotide triphosphate hydrolases"/>
    <property type="match status" value="1"/>
</dbReference>
<accession>A0ABD0RMN0</accession>
<keyword evidence="7" id="KW-1185">Reference proteome</keyword>
<evidence type="ECO:0000256" key="4">
    <source>
        <dbReference type="SAM" id="MobiDB-lite"/>
    </source>
</evidence>
<evidence type="ECO:0000313" key="7">
    <source>
        <dbReference type="Proteomes" id="UP001529510"/>
    </source>
</evidence>
<dbReference type="AlphaFoldDB" id="A0ABD0RMN0"/>
<dbReference type="PANTHER" id="PTHR10903">
    <property type="entry name" value="GTPASE, IMAP FAMILY MEMBER-RELATED"/>
    <property type="match status" value="1"/>
</dbReference>
<dbReference type="SUPFAM" id="SSF52540">
    <property type="entry name" value="P-loop containing nucleoside triphosphate hydrolases"/>
    <property type="match status" value="1"/>
</dbReference>
<dbReference type="Pfam" id="PF04548">
    <property type="entry name" value="AIG1"/>
    <property type="match status" value="1"/>
</dbReference>
<feature type="compositionally biased region" description="Polar residues" evidence="4">
    <location>
        <begin position="1"/>
        <end position="16"/>
    </location>
</feature>
<comment type="similarity">
    <text evidence="1">Belongs to the TRAFAC class TrmE-Era-EngA-EngB-Septin-like GTPase superfamily. AIG1/Toc34/Toc159-like paraseptin GTPase family. IAN subfamily.</text>
</comment>
<evidence type="ECO:0000259" key="5">
    <source>
        <dbReference type="PROSITE" id="PS51720"/>
    </source>
</evidence>
<keyword evidence="2" id="KW-0547">Nucleotide-binding</keyword>
<sequence length="265" mass="28214">MSMGSVTSECSEGQATVSDRSVSVVDTPGFFDTEMKHEDLVEAIARSVYLSSPGPHAFLIVFSVGRFTQQEEEIPQQIEVMFGEEVLKYSIILFTHGDLLEGKTIENEIKKNSRLRHLVQWCGDRFQVFNNEDQNNREQVNDLLQKIDTMIEQNGGGHYSNEMFEDAQRCRQEKEEEKFLKLFKRKYPTSASVSGDATLGSVFGGILGGIVGAIIGVVSGGVLGGAVGLCVGPAGVVGGLAVGAATGATACAATGAAVGATLGKT</sequence>
<dbReference type="InterPro" id="IPR006703">
    <property type="entry name" value="G_AIG1"/>
</dbReference>
<organism evidence="6 7">
    <name type="scientific">Cirrhinus mrigala</name>
    <name type="common">Mrigala</name>
    <dbReference type="NCBI Taxonomy" id="683832"/>
    <lineage>
        <taxon>Eukaryota</taxon>
        <taxon>Metazoa</taxon>
        <taxon>Chordata</taxon>
        <taxon>Craniata</taxon>
        <taxon>Vertebrata</taxon>
        <taxon>Euteleostomi</taxon>
        <taxon>Actinopterygii</taxon>
        <taxon>Neopterygii</taxon>
        <taxon>Teleostei</taxon>
        <taxon>Ostariophysi</taxon>
        <taxon>Cypriniformes</taxon>
        <taxon>Cyprinidae</taxon>
        <taxon>Labeoninae</taxon>
        <taxon>Labeonini</taxon>
        <taxon>Cirrhinus</taxon>
    </lineage>
</organism>
<dbReference type="PROSITE" id="PS51720">
    <property type="entry name" value="G_AIG1"/>
    <property type="match status" value="1"/>
</dbReference>
<dbReference type="GO" id="GO:0005525">
    <property type="term" value="F:GTP binding"/>
    <property type="evidence" value="ECO:0007669"/>
    <property type="project" value="UniProtKB-KW"/>
</dbReference>
<feature type="region of interest" description="Disordered" evidence="4">
    <location>
        <begin position="1"/>
        <end position="20"/>
    </location>
</feature>
<proteinExistence type="inferred from homology"/>
<comment type="caution">
    <text evidence="6">The sequence shown here is derived from an EMBL/GenBank/DDBJ whole genome shotgun (WGS) entry which is preliminary data.</text>
</comment>
<dbReference type="FunFam" id="3.40.50.300:FF:000366">
    <property type="entry name" value="GTPase, IMAP family member 2"/>
    <property type="match status" value="1"/>
</dbReference>
<dbReference type="InterPro" id="IPR045058">
    <property type="entry name" value="GIMA/IAN/Toc"/>
</dbReference>
<keyword evidence="3" id="KW-0342">GTP-binding</keyword>
<evidence type="ECO:0000256" key="1">
    <source>
        <dbReference type="ARBA" id="ARBA00008535"/>
    </source>
</evidence>
<evidence type="ECO:0000313" key="6">
    <source>
        <dbReference type="EMBL" id="KAL0199107.1"/>
    </source>
</evidence>
<dbReference type="InterPro" id="IPR027417">
    <property type="entry name" value="P-loop_NTPase"/>
</dbReference>
<evidence type="ECO:0000256" key="3">
    <source>
        <dbReference type="ARBA" id="ARBA00023134"/>
    </source>
</evidence>
<dbReference type="PANTHER" id="PTHR10903:SF186">
    <property type="entry name" value="GTPASE IMAP FAMILY MEMBER 4-LIKE-RELATED"/>
    <property type="match status" value="1"/>
</dbReference>
<dbReference type="EMBL" id="JAMKFB020000003">
    <property type="protein sequence ID" value="KAL0199107.1"/>
    <property type="molecule type" value="Genomic_DNA"/>
</dbReference>
<feature type="domain" description="AIG1-type G" evidence="5">
    <location>
        <begin position="1"/>
        <end position="168"/>
    </location>
</feature>
<protein>
    <recommendedName>
        <fullName evidence="5">AIG1-type G domain-containing protein</fullName>
    </recommendedName>
</protein>